<gene>
    <name evidence="8" type="ORF">L207DRAFT_638415</name>
</gene>
<dbReference type="InterPro" id="IPR013320">
    <property type="entry name" value="ConA-like_dom_sf"/>
</dbReference>
<accession>A0A2J6R8W1</accession>
<organism evidence="8 9">
    <name type="scientific">Hyaloscypha variabilis (strain UAMH 11265 / GT02V1 / F)</name>
    <name type="common">Meliniomyces variabilis</name>
    <dbReference type="NCBI Taxonomy" id="1149755"/>
    <lineage>
        <taxon>Eukaryota</taxon>
        <taxon>Fungi</taxon>
        <taxon>Dikarya</taxon>
        <taxon>Ascomycota</taxon>
        <taxon>Pezizomycotina</taxon>
        <taxon>Leotiomycetes</taxon>
        <taxon>Helotiales</taxon>
        <taxon>Hyaloscyphaceae</taxon>
        <taxon>Hyaloscypha</taxon>
        <taxon>Hyaloscypha variabilis</taxon>
    </lineage>
</organism>
<sequence>MTSKYSNPIIPGFSPDPSVCFHDGTFFLVNSSFHMFPGVPIYASKDLNSWTQIGNAIHRTSQLDLTKATSEKFPIGPQKILIATGGRFAATIRQHNGTFYIICTNDWGGGPNLTMRNFYVTTKDIWSGEWSDPIWFDFSGIDPSLFFDDDGKVYIQGSFRPSNLMELKCDIRQFEVEIQTGTALSETKKIWDGFAGKDDAEGPHIYKKDGWYYLLTAEAATFEHHMVAMARSLDIWGPYESYESNPVLTAYGKGDVIQNTGHGDLFQDGDGKWWIAALGIRNMDGCYPMGRETFLAPWNGRLEAGHRLSSRMETKRYDYLYIRTPNLEDYSFSSNNRVIKLVPRKTTLSSATGTTAFLGKRQRLQDCTATVTLKTSAKESTTFAGLTIWKEPIRHEEIYYDYSTSSVCFSKTNKMLSDEPVTKSHQLKLTDTIHFQIKATPKVFDLSYKVGSDDKWTKLGSMDAIEFSGYDFTGTIFGIFASSKSEEAGAEVTFEEFKIT</sequence>
<keyword evidence="2 6" id="KW-0378">Hydrolase</keyword>
<feature type="site" description="Important for catalytic activity, responsible for pKa modulation of the active site Glu and correct orientation of both the proton donor and substrate" evidence="5">
    <location>
        <position position="142"/>
    </location>
</feature>
<dbReference type="InterPro" id="IPR051795">
    <property type="entry name" value="Glycosyl_Hydrlase_43"/>
</dbReference>
<evidence type="ECO:0000313" key="8">
    <source>
        <dbReference type="EMBL" id="PMD34936.1"/>
    </source>
</evidence>
<evidence type="ECO:0000256" key="1">
    <source>
        <dbReference type="ARBA" id="ARBA00009865"/>
    </source>
</evidence>
<dbReference type="CDD" id="cd18617">
    <property type="entry name" value="GH43_XynB-like"/>
    <property type="match status" value="1"/>
</dbReference>
<dbReference type="PANTHER" id="PTHR42812:SF12">
    <property type="entry name" value="BETA-XYLOSIDASE-RELATED"/>
    <property type="match status" value="1"/>
</dbReference>
<dbReference type="PANTHER" id="PTHR42812">
    <property type="entry name" value="BETA-XYLOSIDASE"/>
    <property type="match status" value="1"/>
</dbReference>
<dbReference type="Proteomes" id="UP000235786">
    <property type="component" value="Unassembled WGS sequence"/>
</dbReference>
<comment type="similarity">
    <text evidence="1 6">Belongs to the glycosyl hydrolase 43 family.</text>
</comment>
<name>A0A2J6R8W1_HYAVF</name>
<reference evidence="8 9" key="1">
    <citation type="submission" date="2016-04" db="EMBL/GenBank/DDBJ databases">
        <title>A degradative enzymes factory behind the ericoid mycorrhizal symbiosis.</title>
        <authorList>
            <consortium name="DOE Joint Genome Institute"/>
            <person name="Martino E."/>
            <person name="Morin E."/>
            <person name="Grelet G."/>
            <person name="Kuo A."/>
            <person name="Kohler A."/>
            <person name="Daghino S."/>
            <person name="Barry K."/>
            <person name="Choi C."/>
            <person name="Cichocki N."/>
            <person name="Clum A."/>
            <person name="Copeland A."/>
            <person name="Hainaut M."/>
            <person name="Haridas S."/>
            <person name="Labutti K."/>
            <person name="Lindquist E."/>
            <person name="Lipzen A."/>
            <person name="Khouja H.-R."/>
            <person name="Murat C."/>
            <person name="Ohm R."/>
            <person name="Olson A."/>
            <person name="Spatafora J."/>
            <person name="Veneault-Fourrey C."/>
            <person name="Henrissat B."/>
            <person name="Grigoriev I."/>
            <person name="Martin F."/>
            <person name="Perotto S."/>
        </authorList>
    </citation>
    <scope>NUCLEOTIDE SEQUENCE [LARGE SCALE GENOMIC DNA]</scope>
    <source>
        <strain evidence="8 9">F</strain>
    </source>
</reference>
<dbReference type="Pfam" id="PF04616">
    <property type="entry name" value="Glyco_hydro_43"/>
    <property type="match status" value="1"/>
</dbReference>
<keyword evidence="3 6" id="KW-0326">Glycosidase</keyword>
<keyword evidence="9" id="KW-1185">Reference proteome</keyword>
<dbReference type="SUPFAM" id="SSF49899">
    <property type="entry name" value="Concanavalin A-like lectins/glucanases"/>
    <property type="match status" value="1"/>
</dbReference>
<protein>
    <submittedName>
        <fullName evidence="8">Glycoside hydrolase family 43 protein</fullName>
    </submittedName>
</protein>
<dbReference type="AlphaFoldDB" id="A0A2J6R8W1"/>
<dbReference type="Pfam" id="PF17851">
    <property type="entry name" value="GH43_C2"/>
    <property type="match status" value="1"/>
</dbReference>
<feature type="active site" description="Proton acceptor" evidence="4">
    <location>
        <position position="16"/>
    </location>
</feature>
<dbReference type="SUPFAM" id="SSF75005">
    <property type="entry name" value="Arabinanase/levansucrase/invertase"/>
    <property type="match status" value="1"/>
</dbReference>
<dbReference type="Gene3D" id="2.60.120.200">
    <property type="match status" value="1"/>
</dbReference>
<dbReference type="OrthoDB" id="2139957at2759"/>
<evidence type="ECO:0000256" key="4">
    <source>
        <dbReference type="PIRSR" id="PIRSR606710-1"/>
    </source>
</evidence>
<proteinExistence type="inferred from homology"/>
<feature type="active site" description="Proton donor" evidence="4">
    <location>
        <position position="201"/>
    </location>
</feature>
<dbReference type="InterPro" id="IPR006710">
    <property type="entry name" value="Glyco_hydro_43"/>
</dbReference>
<dbReference type="EMBL" id="KZ613953">
    <property type="protein sequence ID" value="PMD34936.1"/>
    <property type="molecule type" value="Genomic_DNA"/>
</dbReference>
<evidence type="ECO:0000256" key="5">
    <source>
        <dbReference type="PIRSR" id="PIRSR606710-2"/>
    </source>
</evidence>
<evidence type="ECO:0000256" key="6">
    <source>
        <dbReference type="RuleBase" id="RU361187"/>
    </source>
</evidence>
<dbReference type="GO" id="GO:0004553">
    <property type="term" value="F:hydrolase activity, hydrolyzing O-glycosyl compounds"/>
    <property type="evidence" value="ECO:0007669"/>
    <property type="project" value="InterPro"/>
</dbReference>
<evidence type="ECO:0000313" key="9">
    <source>
        <dbReference type="Proteomes" id="UP000235786"/>
    </source>
</evidence>
<dbReference type="GO" id="GO:0005975">
    <property type="term" value="P:carbohydrate metabolic process"/>
    <property type="evidence" value="ECO:0007669"/>
    <property type="project" value="InterPro"/>
</dbReference>
<dbReference type="InterPro" id="IPR041542">
    <property type="entry name" value="GH43_C2"/>
</dbReference>
<evidence type="ECO:0000259" key="7">
    <source>
        <dbReference type="Pfam" id="PF17851"/>
    </source>
</evidence>
<dbReference type="InterPro" id="IPR023296">
    <property type="entry name" value="Glyco_hydro_beta-prop_sf"/>
</dbReference>
<evidence type="ECO:0000256" key="3">
    <source>
        <dbReference type="ARBA" id="ARBA00023295"/>
    </source>
</evidence>
<dbReference type="Gene3D" id="2.115.10.20">
    <property type="entry name" value="Glycosyl hydrolase domain, family 43"/>
    <property type="match status" value="1"/>
</dbReference>
<feature type="domain" description="Beta-xylosidase C-terminal Concanavalin A-like" evidence="7">
    <location>
        <begin position="318"/>
        <end position="499"/>
    </location>
</feature>
<evidence type="ECO:0000256" key="2">
    <source>
        <dbReference type="ARBA" id="ARBA00022801"/>
    </source>
</evidence>
<dbReference type="STRING" id="1149755.A0A2J6R8W1"/>